<dbReference type="STRING" id="342668.A0A1B8GUT5"/>
<accession>A0A1B8GUT5</accession>
<reference evidence="2 3" key="1">
    <citation type="submission" date="2016-03" db="EMBL/GenBank/DDBJ databases">
        <title>Comparative genomics of Pseudogymnoascus destructans, the fungus causing white-nose syndrome of bats.</title>
        <authorList>
            <person name="Palmer J.M."/>
            <person name="Drees K.P."/>
            <person name="Foster J.T."/>
            <person name="Lindner D.L."/>
        </authorList>
    </citation>
    <scope>NUCLEOTIDE SEQUENCE [LARGE SCALE GENOMIC DNA]</scope>
    <source>
        <strain evidence="2 3">UAMH 10579</strain>
    </source>
</reference>
<reference evidence="3" key="2">
    <citation type="journal article" date="2018" name="Nat. Commun.">
        <title>Extreme sensitivity to ultraviolet light in the fungal pathogen causing white-nose syndrome of bats.</title>
        <authorList>
            <person name="Palmer J.M."/>
            <person name="Drees K.P."/>
            <person name="Foster J.T."/>
            <person name="Lindner D.L."/>
        </authorList>
    </citation>
    <scope>NUCLEOTIDE SEQUENCE [LARGE SCALE GENOMIC DNA]</scope>
    <source>
        <strain evidence="3">UAMH 10579</strain>
    </source>
</reference>
<dbReference type="RefSeq" id="XP_059319959.1">
    <property type="nucleotide sequence ID" value="XM_059463475.1"/>
</dbReference>
<sequence length="325" mass="37698">MIMDFKKLFSRKNRKISRPKRPEYQDKDLQPRLPKIRERALTLYDPSQLASGLLSRLPIELRLRIYDDVLGHRKVHVAFEFGPREYRTDKKKEHLEWRWWHCICTWDQTKGYDHSWRIWRDGCRWANLGGDPGPPNGMMGKLKLDFAILLTCRQMYSEAIDILYSTTTFDFDTRQLLCDFSSLVLPQRFALISAIEMKWYFLNLGCSVIPAKDRQLYHDMWAMLARMPNLRHLEIAVIAHECPNPAPADLKEVWLGPLKQLGKMDVFEVLVPQTYATHLSGNEGSDYLPSSNLRNLSVDEGSNFTLIAFPDITTARACFGSSANV</sequence>
<keyword evidence="3" id="KW-1185">Reference proteome</keyword>
<feature type="domain" description="DUF7730" evidence="1">
    <location>
        <begin position="47"/>
        <end position="275"/>
    </location>
</feature>
<gene>
    <name evidence="2" type="ORF">VE01_02771</name>
</gene>
<protein>
    <recommendedName>
        <fullName evidence="1">DUF7730 domain-containing protein</fullName>
    </recommendedName>
</protein>
<evidence type="ECO:0000313" key="2">
    <source>
        <dbReference type="EMBL" id="OBT99550.2"/>
    </source>
</evidence>
<evidence type="ECO:0000313" key="3">
    <source>
        <dbReference type="Proteomes" id="UP000091956"/>
    </source>
</evidence>
<dbReference type="GeneID" id="28836157"/>
<name>A0A1B8GUT5_9PEZI</name>
<dbReference type="PANTHER" id="PTHR38790">
    <property type="entry name" value="2EXR DOMAIN-CONTAINING PROTEIN-RELATED"/>
    <property type="match status" value="1"/>
</dbReference>
<dbReference type="Pfam" id="PF24864">
    <property type="entry name" value="DUF7730"/>
    <property type="match status" value="1"/>
</dbReference>
<dbReference type="EMBL" id="KV460212">
    <property type="protein sequence ID" value="OBT99550.2"/>
    <property type="molecule type" value="Genomic_DNA"/>
</dbReference>
<dbReference type="AlphaFoldDB" id="A0A1B8GUT5"/>
<proteinExistence type="predicted"/>
<dbReference type="Proteomes" id="UP000091956">
    <property type="component" value="Unassembled WGS sequence"/>
</dbReference>
<organism evidence="2 3">
    <name type="scientific">Pseudogymnoascus verrucosus</name>
    <dbReference type="NCBI Taxonomy" id="342668"/>
    <lineage>
        <taxon>Eukaryota</taxon>
        <taxon>Fungi</taxon>
        <taxon>Dikarya</taxon>
        <taxon>Ascomycota</taxon>
        <taxon>Pezizomycotina</taxon>
        <taxon>Leotiomycetes</taxon>
        <taxon>Thelebolales</taxon>
        <taxon>Thelebolaceae</taxon>
        <taxon>Pseudogymnoascus</taxon>
    </lineage>
</organism>
<dbReference type="InterPro" id="IPR056632">
    <property type="entry name" value="DUF7730"/>
</dbReference>
<evidence type="ECO:0000259" key="1">
    <source>
        <dbReference type="Pfam" id="PF24864"/>
    </source>
</evidence>